<dbReference type="AlphaFoldDB" id="A0A3P7E6X3"/>
<dbReference type="Proteomes" id="UP000270924">
    <property type="component" value="Unassembled WGS sequence"/>
</dbReference>
<dbReference type="Gene3D" id="1.25.10.10">
    <property type="entry name" value="Leucine-rich Repeat Variant"/>
    <property type="match status" value="1"/>
</dbReference>
<feature type="non-terminal residue" evidence="4">
    <location>
        <position position="323"/>
    </location>
</feature>
<dbReference type="SUPFAM" id="SSF48371">
    <property type="entry name" value="ARM repeat"/>
    <property type="match status" value="1"/>
</dbReference>
<gene>
    <name evidence="4" type="ORF">WBA_LOCUS8522</name>
</gene>
<organism evidence="4 5">
    <name type="scientific">Wuchereria bancrofti</name>
    <dbReference type="NCBI Taxonomy" id="6293"/>
    <lineage>
        <taxon>Eukaryota</taxon>
        <taxon>Metazoa</taxon>
        <taxon>Ecdysozoa</taxon>
        <taxon>Nematoda</taxon>
        <taxon>Chromadorea</taxon>
        <taxon>Rhabditida</taxon>
        <taxon>Spirurina</taxon>
        <taxon>Spiruromorpha</taxon>
        <taxon>Filarioidea</taxon>
        <taxon>Onchocercidae</taxon>
        <taxon>Wuchereria</taxon>
    </lineage>
</organism>
<evidence type="ECO:0000256" key="2">
    <source>
        <dbReference type="ARBA" id="ARBA00022490"/>
    </source>
</evidence>
<accession>A0A3P7E6X3</accession>
<dbReference type="InParanoid" id="A0A3P7E6X3"/>
<sequence length="323" mass="36505">MHNPAVAAANVLTGFAKRKDMLQPILEFSLNMLNGSDVNPRDQEGALRILGELFAALTKSKKYRCAVDELVDGFIISKIAHPIRFIRCRACWTIRQFASGKLSGGRITHIYDELVKRLADVDEELPVKVEAAMAIQHMLEAQTKYRSVLKPHVHAVVIEVLRLVARAEIEEMTSVMEVLLEDFVEDIIPIAVNANIFLQISLSENQEDDRTVTVMGILTTLGSVLDMVEDNQDVLYHIEEQVRRVIKSVLDRGQIDYYEEVLALANSVITYSISEPMWEIFFDIHKLAISQDGIVFVDLMPVLHSYLTVDTDGFLARPERLRA</sequence>
<keyword evidence="3" id="KW-0653">Protein transport</keyword>
<evidence type="ECO:0000313" key="5">
    <source>
        <dbReference type="Proteomes" id="UP000270924"/>
    </source>
</evidence>
<keyword evidence="5" id="KW-1185">Reference proteome</keyword>
<evidence type="ECO:0000313" key="4">
    <source>
        <dbReference type="EMBL" id="VDM15136.1"/>
    </source>
</evidence>
<keyword evidence="2" id="KW-0963">Cytoplasm</keyword>
<evidence type="ECO:0000256" key="3">
    <source>
        <dbReference type="ARBA" id="ARBA00022927"/>
    </source>
</evidence>
<dbReference type="EMBL" id="UYWW01007183">
    <property type="protein sequence ID" value="VDM15136.1"/>
    <property type="molecule type" value="Genomic_DNA"/>
</dbReference>
<dbReference type="InterPro" id="IPR016024">
    <property type="entry name" value="ARM-type_fold"/>
</dbReference>
<dbReference type="PANTHER" id="PTHR10997">
    <property type="entry name" value="IMPORTIN-7, 8, 11"/>
    <property type="match status" value="1"/>
</dbReference>
<dbReference type="InterPro" id="IPR011989">
    <property type="entry name" value="ARM-like"/>
</dbReference>
<dbReference type="OrthoDB" id="760868at2759"/>
<keyword evidence="3" id="KW-0813">Transport</keyword>
<name>A0A3P7E6X3_WUCBA</name>
<dbReference type="PANTHER" id="PTHR10997:SF18">
    <property type="entry name" value="D-IMPORTIN 7_RANBP7"/>
    <property type="match status" value="1"/>
</dbReference>
<protein>
    <submittedName>
        <fullName evidence="4">Uncharacterized protein</fullName>
    </submittedName>
</protein>
<dbReference type="GO" id="GO:0006606">
    <property type="term" value="P:protein import into nucleus"/>
    <property type="evidence" value="ECO:0007669"/>
    <property type="project" value="TreeGrafter"/>
</dbReference>
<comment type="subcellular location">
    <subcellularLocation>
        <location evidence="1">Cytoplasm</location>
    </subcellularLocation>
</comment>
<reference evidence="4 5" key="1">
    <citation type="submission" date="2018-11" db="EMBL/GenBank/DDBJ databases">
        <authorList>
            <consortium name="Pathogen Informatics"/>
        </authorList>
    </citation>
    <scope>NUCLEOTIDE SEQUENCE [LARGE SCALE GENOMIC DNA]</scope>
</reference>
<dbReference type="GO" id="GO:0005829">
    <property type="term" value="C:cytosol"/>
    <property type="evidence" value="ECO:0007669"/>
    <property type="project" value="TreeGrafter"/>
</dbReference>
<evidence type="ECO:0000256" key="1">
    <source>
        <dbReference type="ARBA" id="ARBA00004496"/>
    </source>
</evidence>
<dbReference type="GO" id="GO:0005635">
    <property type="term" value="C:nuclear envelope"/>
    <property type="evidence" value="ECO:0007669"/>
    <property type="project" value="TreeGrafter"/>
</dbReference>
<proteinExistence type="predicted"/>